<dbReference type="GeneID" id="35295760"/>
<sequence>MSQLSTQVQEILKANGIEITNEQLSLFELEVNSLLDAVLYHTSNDFSIYKNEEGVIIYPYAVSKFIASVIEYYERPEVKKGLKARSMGTVSYTFKDNDGYIPDYLLGILEPFKLRKKAKFHVFK</sequence>
<protein>
    <recommendedName>
        <fullName evidence="3">Phage gp6-like head-tail connector protein</fullName>
    </recommendedName>
</protein>
<keyword evidence="2" id="KW-1185">Reference proteome</keyword>
<dbReference type="KEGG" id="mcak:MCCS_16530"/>
<dbReference type="AlphaFoldDB" id="A0A1W7ADT8"/>
<dbReference type="OrthoDB" id="2408702at2"/>
<evidence type="ECO:0008006" key="3">
    <source>
        <dbReference type="Google" id="ProtNLM"/>
    </source>
</evidence>
<evidence type="ECO:0000313" key="1">
    <source>
        <dbReference type="EMBL" id="ARQ07290.1"/>
    </source>
</evidence>
<dbReference type="Proteomes" id="UP000194154">
    <property type="component" value="Chromosome"/>
</dbReference>
<dbReference type="EMBL" id="CP021059">
    <property type="protein sequence ID" value="ARQ07290.1"/>
    <property type="molecule type" value="Genomic_DNA"/>
</dbReference>
<dbReference type="RefSeq" id="WP_086042859.1">
    <property type="nucleotide sequence ID" value="NZ_CBCRZA010000015.1"/>
</dbReference>
<organism evidence="1 2">
    <name type="scientific">Macrococcoides canis</name>
    <dbReference type="NCBI Taxonomy" id="1855823"/>
    <lineage>
        <taxon>Bacteria</taxon>
        <taxon>Bacillati</taxon>
        <taxon>Bacillota</taxon>
        <taxon>Bacilli</taxon>
        <taxon>Bacillales</taxon>
        <taxon>Staphylococcaceae</taxon>
        <taxon>Macrococcoides</taxon>
    </lineage>
</organism>
<dbReference type="InterPro" id="IPR053746">
    <property type="entry name" value="Viral_HT_Connector_Assembly"/>
</dbReference>
<gene>
    <name evidence="1" type="ORF">MCCS_16530</name>
</gene>
<proteinExistence type="predicted"/>
<accession>A0A1W7ADT8</accession>
<dbReference type="STRING" id="1855823.MCCS_16530"/>
<evidence type="ECO:0000313" key="2">
    <source>
        <dbReference type="Proteomes" id="UP000194154"/>
    </source>
</evidence>
<dbReference type="Gene3D" id="1.10.246.150">
    <property type="match status" value="1"/>
</dbReference>
<reference evidence="1 2" key="1">
    <citation type="journal article" date="2017" name="Int. J. Syst. Evol. Microbiol.">
        <title>Macrococcus canis sp. nov., a skin bacterium associated with infections in dogs.</title>
        <authorList>
            <person name="Gobeli Brawand S."/>
            <person name="Cotting K."/>
            <person name="Gomez-Sanz E."/>
            <person name="Collaud A."/>
            <person name="Thomann A."/>
            <person name="Brodard I."/>
            <person name="Rodriguez-Campos S."/>
            <person name="Strauss C."/>
            <person name="Perreten V."/>
        </authorList>
    </citation>
    <scope>NUCLEOTIDE SEQUENCE [LARGE SCALE GENOMIC DNA]</scope>
    <source>
        <strain evidence="1 2">KM45013</strain>
    </source>
</reference>
<name>A0A1W7ADT8_9STAP</name>